<organism evidence="1 2">
    <name type="scientific">Capsicum annuum</name>
    <name type="common">Capsicum pepper</name>
    <dbReference type="NCBI Taxonomy" id="4072"/>
    <lineage>
        <taxon>Eukaryota</taxon>
        <taxon>Viridiplantae</taxon>
        <taxon>Streptophyta</taxon>
        <taxon>Embryophyta</taxon>
        <taxon>Tracheophyta</taxon>
        <taxon>Spermatophyta</taxon>
        <taxon>Magnoliopsida</taxon>
        <taxon>eudicotyledons</taxon>
        <taxon>Gunneridae</taxon>
        <taxon>Pentapetalae</taxon>
        <taxon>asterids</taxon>
        <taxon>lamiids</taxon>
        <taxon>Solanales</taxon>
        <taxon>Solanaceae</taxon>
        <taxon>Solanoideae</taxon>
        <taxon>Capsiceae</taxon>
        <taxon>Capsicum</taxon>
    </lineage>
</organism>
<name>A0A2G3A4D9_CAPAN</name>
<reference evidence="1 2" key="1">
    <citation type="journal article" date="2014" name="Nat. Genet.">
        <title>Genome sequence of the hot pepper provides insights into the evolution of pungency in Capsicum species.</title>
        <authorList>
            <person name="Kim S."/>
            <person name="Park M."/>
            <person name="Yeom S.I."/>
            <person name="Kim Y.M."/>
            <person name="Lee J.M."/>
            <person name="Lee H.A."/>
            <person name="Seo E."/>
            <person name="Choi J."/>
            <person name="Cheong K."/>
            <person name="Kim K.T."/>
            <person name="Jung K."/>
            <person name="Lee G.W."/>
            <person name="Oh S.K."/>
            <person name="Bae C."/>
            <person name="Kim S.B."/>
            <person name="Lee H.Y."/>
            <person name="Kim S.Y."/>
            <person name="Kim M.S."/>
            <person name="Kang B.C."/>
            <person name="Jo Y.D."/>
            <person name="Yang H.B."/>
            <person name="Jeong H.J."/>
            <person name="Kang W.H."/>
            <person name="Kwon J.K."/>
            <person name="Shin C."/>
            <person name="Lim J.Y."/>
            <person name="Park J.H."/>
            <person name="Huh J.H."/>
            <person name="Kim J.S."/>
            <person name="Kim B.D."/>
            <person name="Cohen O."/>
            <person name="Paran I."/>
            <person name="Suh M.C."/>
            <person name="Lee S.B."/>
            <person name="Kim Y.K."/>
            <person name="Shin Y."/>
            <person name="Noh S.J."/>
            <person name="Park J."/>
            <person name="Seo Y.S."/>
            <person name="Kwon S.Y."/>
            <person name="Kim H.A."/>
            <person name="Park J.M."/>
            <person name="Kim H.J."/>
            <person name="Choi S.B."/>
            <person name="Bosland P.W."/>
            <person name="Reeves G."/>
            <person name="Jo S.H."/>
            <person name="Lee B.W."/>
            <person name="Cho H.T."/>
            <person name="Choi H.S."/>
            <person name="Lee M.S."/>
            <person name="Yu Y."/>
            <person name="Do Choi Y."/>
            <person name="Park B.S."/>
            <person name="van Deynze A."/>
            <person name="Ashrafi H."/>
            <person name="Hill T."/>
            <person name="Kim W.T."/>
            <person name="Pai H.S."/>
            <person name="Ahn H.K."/>
            <person name="Yeam I."/>
            <person name="Giovannoni J.J."/>
            <person name="Rose J.K."/>
            <person name="Sorensen I."/>
            <person name="Lee S.J."/>
            <person name="Kim R.W."/>
            <person name="Choi I.Y."/>
            <person name="Choi B.S."/>
            <person name="Lim J.S."/>
            <person name="Lee Y.H."/>
            <person name="Choi D."/>
        </authorList>
    </citation>
    <scope>NUCLEOTIDE SEQUENCE [LARGE SCALE GENOMIC DNA]</scope>
    <source>
        <strain evidence="2">cv. CM334</strain>
    </source>
</reference>
<accession>A0A2G3A4D9</accession>
<dbReference type="EMBL" id="AYRZ02000002">
    <property type="protein sequence ID" value="PHT89104.1"/>
    <property type="molecule type" value="Genomic_DNA"/>
</dbReference>
<evidence type="ECO:0000313" key="2">
    <source>
        <dbReference type="Proteomes" id="UP000222542"/>
    </source>
</evidence>
<dbReference type="PANTHER" id="PTHR31358:SF44">
    <property type="entry name" value="ASPARTATE CARBAMOYLTRANSFERASE, CHLOROPLASTIC"/>
    <property type="match status" value="1"/>
</dbReference>
<protein>
    <submittedName>
        <fullName evidence="1">Uncharacterized protein</fullName>
    </submittedName>
</protein>
<reference evidence="1 2" key="2">
    <citation type="journal article" date="2017" name="Genome Biol.">
        <title>New reference genome sequences of hot pepper reveal the massive evolution of plant disease-resistance genes by retroduplication.</title>
        <authorList>
            <person name="Kim S."/>
            <person name="Park J."/>
            <person name="Yeom S.I."/>
            <person name="Kim Y.M."/>
            <person name="Seo E."/>
            <person name="Kim K.T."/>
            <person name="Kim M.S."/>
            <person name="Lee J.M."/>
            <person name="Cheong K."/>
            <person name="Shin H.S."/>
            <person name="Kim S.B."/>
            <person name="Han K."/>
            <person name="Lee J."/>
            <person name="Park M."/>
            <person name="Lee H.A."/>
            <person name="Lee H.Y."/>
            <person name="Lee Y."/>
            <person name="Oh S."/>
            <person name="Lee J.H."/>
            <person name="Choi E."/>
            <person name="Choi E."/>
            <person name="Lee S.E."/>
            <person name="Jeon J."/>
            <person name="Kim H."/>
            <person name="Choi G."/>
            <person name="Song H."/>
            <person name="Lee J."/>
            <person name="Lee S.C."/>
            <person name="Kwon J.K."/>
            <person name="Lee H.Y."/>
            <person name="Koo N."/>
            <person name="Hong Y."/>
            <person name="Kim R.W."/>
            <person name="Kang W.H."/>
            <person name="Huh J.H."/>
            <person name="Kang B.C."/>
            <person name="Yang T.J."/>
            <person name="Lee Y.H."/>
            <person name="Bennetzen J.L."/>
            <person name="Choi D."/>
        </authorList>
    </citation>
    <scope>NUCLEOTIDE SEQUENCE [LARGE SCALE GENOMIC DNA]</scope>
    <source>
        <strain evidence="2">cv. CM334</strain>
    </source>
</reference>
<dbReference type="Proteomes" id="UP000222542">
    <property type="component" value="Unassembled WGS sequence"/>
</dbReference>
<evidence type="ECO:0000313" key="1">
    <source>
        <dbReference type="EMBL" id="PHT89104.1"/>
    </source>
</evidence>
<keyword evidence="2" id="KW-1185">Reference proteome</keyword>
<dbReference type="STRING" id="4072.A0A2G3A4D9"/>
<dbReference type="GO" id="GO:0008017">
    <property type="term" value="F:microtubule binding"/>
    <property type="evidence" value="ECO:0007669"/>
    <property type="project" value="InterPro"/>
</dbReference>
<comment type="caution">
    <text evidence="1">The sequence shown here is derived from an EMBL/GenBank/DDBJ whole genome shotgun (WGS) entry which is preliminary data.</text>
</comment>
<dbReference type="PANTHER" id="PTHR31358">
    <property type="entry name" value="PROTEIN WVD2-LIKE 4"/>
    <property type="match status" value="1"/>
</dbReference>
<sequence>MLKSKGRHTDLELANLFQDKGLDPNFVVMLKENGLDPMILALLRRSSLDADREHHDSNPSVTDSTGVNDVLPNHISFSKELRLHRLGKWLQRCRVILHHVAGTLE</sequence>
<dbReference type="AlphaFoldDB" id="A0A2G3A4D9"/>
<proteinExistence type="predicted"/>
<gene>
    <name evidence="1" type="ORF">T459_04217</name>
</gene>
<dbReference type="InterPro" id="IPR044833">
    <property type="entry name" value="WDL5/6"/>
</dbReference>
<dbReference type="Gramene" id="PHT89104">
    <property type="protein sequence ID" value="PHT89104"/>
    <property type="gene ID" value="T459_04217"/>
</dbReference>